<comment type="caution">
    <text evidence="10">The sequence shown here is derived from an EMBL/GenBank/DDBJ whole genome shotgun (WGS) entry which is preliminary data.</text>
</comment>
<evidence type="ECO:0000259" key="8">
    <source>
        <dbReference type="PROSITE" id="PS50110"/>
    </source>
</evidence>
<evidence type="ECO:0000256" key="7">
    <source>
        <dbReference type="PROSITE-ProRule" id="PRU01091"/>
    </source>
</evidence>
<dbReference type="SUPFAM" id="SSF52172">
    <property type="entry name" value="CheY-like"/>
    <property type="match status" value="1"/>
</dbReference>
<dbReference type="EMBL" id="QPJS01000001">
    <property type="protein sequence ID" value="RCX05349.1"/>
    <property type="molecule type" value="Genomic_DNA"/>
</dbReference>
<dbReference type="InterPro" id="IPR011006">
    <property type="entry name" value="CheY-like_superfamily"/>
</dbReference>
<dbReference type="GO" id="GO:0000976">
    <property type="term" value="F:transcription cis-regulatory region binding"/>
    <property type="evidence" value="ECO:0007669"/>
    <property type="project" value="TreeGrafter"/>
</dbReference>
<accession>A0A369A7S1</accession>
<evidence type="ECO:0000259" key="9">
    <source>
        <dbReference type="PROSITE" id="PS51755"/>
    </source>
</evidence>
<dbReference type="CDD" id="cd17574">
    <property type="entry name" value="REC_OmpR"/>
    <property type="match status" value="1"/>
</dbReference>
<dbReference type="PROSITE" id="PS51755">
    <property type="entry name" value="OMPR_PHOB"/>
    <property type="match status" value="1"/>
</dbReference>
<evidence type="ECO:0000256" key="1">
    <source>
        <dbReference type="ARBA" id="ARBA00022553"/>
    </source>
</evidence>
<dbReference type="InterPro" id="IPR039420">
    <property type="entry name" value="WalR-like"/>
</dbReference>
<dbReference type="SMART" id="SM00448">
    <property type="entry name" value="REC"/>
    <property type="match status" value="1"/>
</dbReference>
<dbReference type="InterPro" id="IPR001789">
    <property type="entry name" value="Sig_transdc_resp-reg_receiver"/>
</dbReference>
<dbReference type="Gene3D" id="3.40.50.2300">
    <property type="match status" value="1"/>
</dbReference>
<feature type="modified residue" description="4-aspartylphosphate" evidence="6">
    <location>
        <position position="57"/>
    </location>
</feature>
<dbReference type="CDD" id="cd00383">
    <property type="entry name" value="trans_reg_C"/>
    <property type="match status" value="1"/>
</dbReference>
<evidence type="ECO:0000313" key="11">
    <source>
        <dbReference type="Proteomes" id="UP000253517"/>
    </source>
</evidence>
<proteinExistence type="predicted"/>
<keyword evidence="3" id="KW-0805">Transcription regulation</keyword>
<evidence type="ECO:0000256" key="2">
    <source>
        <dbReference type="ARBA" id="ARBA00023012"/>
    </source>
</evidence>
<reference evidence="10 11" key="1">
    <citation type="submission" date="2018-07" db="EMBL/GenBank/DDBJ databases">
        <title>Genomic Encyclopedia of Type Strains, Phase IV (KMG-IV): sequencing the most valuable type-strain genomes for metagenomic binning, comparative biology and taxonomic classification.</title>
        <authorList>
            <person name="Goeker M."/>
        </authorList>
    </citation>
    <scope>NUCLEOTIDE SEQUENCE [LARGE SCALE GENOMIC DNA]</scope>
    <source>
        <strain evidence="10 11">DSM 21410</strain>
    </source>
</reference>
<dbReference type="Gene3D" id="1.10.10.10">
    <property type="entry name" value="Winged helix-like DNA-binding domain superfamily/Winged helix DNA-binding domain"/>
    <property type="match status" value="1"/>
</dbReference>
<name>A0A369A7S1_9FLAO</name>
<feature type="domain" description="OmpR/PhoB-type" evidence="9">
    <location>
        <begin position="132"/>
        <end position="230"/>
    </location>
</feature>
<keyword evidence="1 6" id="KW-0597">Phosphoprotein</keyword>
<dbReference type="FunFam" id="3.40.50.2300:FF:000001">
    <property type="entry name" value="DNA-binding response regulator PhoB"/>
    <property type="match status" value="1"/>
</dbReference>
<evidence type="ECO:0000256" key="5">
    <source>
        <dbReference type="ARBA" id="ARBA00023163"/>
    </source>
</evidence>
<dbReference type="GO" id="GO:0005829">
    <property type="term" value="C:cytosol"/>
    <property type="evidence" value="ECO:0007669"/>
    <property type="project" value="TreeGrafter"/>
</dbReference>
<dbReference type="RefSeq" id="WP_037355980.1">
    <property type="nucleotide sequence ID" value="NZ_BHZF01000001.1"/>
</dbReference>
<organism evidence="10 11">
    <name type="scientific">Schleiferia thermophila</name>
    <dbReference type="NCBI Taxonomy" id="884107"/>
    <lineage>
        <taxon>Bacteria</taxon>
        <taxon>Pseudomonadati</taxon>
        <taxon>Bacteroidota</taxon>
        <taxon>Flavobacteriia</taxon>
        <taxon>Flavobacteriales</taxon>
        <taxon>Schleiferiaceae</taxon>
        <taxon>Schleiferia</taxon>
    </lineage>
</organism>
<dbReference type="Proteomes" id="UP000253517">
    <property type="component" value="Unassembled WGS sequence"/>
</dbReference>
<dbReference type="GO" id="GO:0032993">
    <property type="term" value="C:protein-DNA complex"/>
    <property type="evidence" value="ECO:0007669"/>
    <property type="project" value="TreeGrafter"/>
</dbReference>
<evidence type="ECO:0000256" key="3">
    <source>
        <dbReference type="ARBA" id="ARBA00023015"/>
    </source>
</evidence>
<sequence>MKHGTLAHILIIEDDSRIATALQKNLRENQFEVSLADEGHLAMKMLRQYDIDLVITDIMLPGISGIDLCKQIRKIKGSIPILMLTALGTIDDKLEGFDAGADDYLVKPFEIRELVARIKALLKRTHAHAAIAEVLQYADIVIDTKKRIAYRGDKQLKLTPKEFNLLEYMVKHAERVLPRQEIAENVWNTKFDTGTNFIDVYINYLRKKVDKDFDRKLIHTRQGVGFILMKPEDN</sequence>
<dbReference type="InterPro" id="IPR001867">
    <property type="entry name" value="OmpR/PhoB-type_DNA-bd"/>
</dbReference>
<dbReference type="FunFam" id="1.10.10.10:FF:000005">
    <property type="entry name" value="Two-component system response regulator"/>
    <property type="match status" value="1"/>
</dbReference>
<dbReference type="PANTHER" id="PTHR48111">
    <property type="entry name" value="REGULATOR OF RPOS"/>
    <property type="match status" value="1"/>
</dbReference>
<evidence type="ECO:0000313" key="10">
    <source>
        <dbReference type="EMBL" id="RCX05349.1"/>
    </source>
</evidence>
<dbReference type="SMART" id="SM00862">
    <property type="entry name" value="Trans_reg_C"/>
    <property type="match status" value="1"/>
</dbReference>
<dbReference type="InterPro" id="IPR036388">
    <property type="entry name" value="WH-like_DNA-bd_sf"/>
</dbReference>
<dbReference type="PANTHER" id="PTHR48111:SF22">
    <property type="entry name" value="REGULATOR OF RPOS"/>
    <property type="match status" value="1"/>
</dbReference>
<dbReference type="AlphaFoldDB" id="A0A369A7S1"/>
<keyword evidence="2" id="KW-0902">Two-component regulatory system</keyword>
<dbReference type="GO" id="GO:0006355">
    <property type="term" value="P:regulation of DNA-templated transcription"/>
    <property type="evidence" value="ECO:0007669"/>
    <property type="project" value="InterPro"/>
</dbReference>
<dbReference type="Gene3D" id="6.10.250.690">
    <property type="match status" value="1"/>
</dbReference>
<dbReference type="PROSITE" id="PS50110">
    <property type="entry name" value="RESPONSE_REGULATORY"/>
    <property type="match status" value="1"/>
</dbReference>
<dbReference type="InterPro" id="IPR016032">
    <property type="entry name" value="Sig_transdc_resp-reg_C-effctor"/>
</dbReference>
<dbReference type="SUPFAM" id="SSF46894">
    <property type="entry name" value="C-terminal effector domain of the bipartite response regulators"/>
    <property type="match status" value="1"/>
</dbReference>
<gene>
    <name evidence="10" type="ORF">DES35_101634</name>
</gene>
<dbReference type="Pfam" id="PF00072">
    <property type="entry name" value="Response_reg"/>
    <property type="match status" value="1"/>
</dbReference>
<keyword evidence="5" id="KW-0804">Transcription</keyword>
<feature type="DNA-binding region" description="OmpR/PhoB-type" evidence="7">
    <location>
        <begin position="132"/>
        <end position="230"/>
    </location>
</feature>
<evidence type="ECO:0000256" key="4">
    <source>
        <dbReference type="ARBA" id="ARBA00023125"/>
    </source>
</evidence>
<evidence type="ECO:0000256" key="6">
    <source>
        <dbReference type="PROSITE-ProRule" id="PRU00169"/>
    </source>
</evidence>
<feature type="domain" description="Response regulatory" evidence="8">
    <location>
        <begin position="8"/>
        <end position="122"/>
    </location>
</feature>
<keyword evidence="4 7" id="KW-0238">DNA-binding</keyword>
<keyword evidence="11" id="KW-1185">Reference proteome</keyword>
<dbReference type="GO" id="GO:0000156">
    <property type="term" value="F:phosphorelay response regulator activity"/>
    <property type="evidence" value="ECO:0007669"/>
    <property type="project" value="TreeGrafter"/>
</dbReference>
<protein>
    <submittedName>
        <fullName evidence="10">DNA-binding response OmpR family regulator</fullName>
    </submittedName>
</protein>
<dbReference type="Pfam" id="PF00486">
    <property type="entry name" value="Trans_reg_C"/>
    <property type="match status" value="1"/>
</dbReference>